<keyword evidence="2" id="KW-1185">Reference proteome</keyword>
<organism evidence="1 2">
    <name type="scientific">Meloidogyne graminicola</name>
    <dbReference type="NCBI Taxonomy" id="189291"/>
    <lineage>
        <taxon>Eukaryota</taxon>
        <taxon>Metazoa</taxon>
        <taxon>Ecdysozoa</taxon>
        <taxon>Nematoda</taxon>
        <taxon>Chromadorea</taxon>
        <taxon>Rhabditida</taxon>
        <taxon>Tylenchina</taxon>
        <taxon>Tylenchomorpha</taxon>
        <taxon>Tylenchoidea</taxon>
        <taxon>Meloidogynidae</taxon>
        <taxon>Meloidogyninae</taxon>
        <taxon>Meloidogyne</taxon>
    </lineage>
</organism>
<comment type="caution">
    <text evidence="1">The sequence shown here is derived from an EMBL/GenBank/DDBJ whole genome shotgun (WGS) entry which is preliminary data.</text>
</comment>
<proteinExistence type="predicted"/>
<dbReference type="OrthoDB" id="341421at2759"/>
<accession>A0A8S9ZLG4</accession>
<dbReference type="AlphaFoldDB" id="A0A8S9ZLG4"/>
<gene>
    <name evidence="1" type="ORF">Mgra_00006592</name>
</gene>
<sequence length="337" mass="39760">MVNRAESLAMSLEEYPRHQPYHSATSSSSNGGHGNWKEQIQCLIMNKLYLLLLKKKSFKFCIECYFMTMSAIFMFLNRFQLKNLNFVLRFSFDSSELLALFFALERIYFDYFCKQTSNDLNDETLYIVQWEMEIPNGLKNFLGSRRDLLMKIRRKTIYVFSYKLFVEILHRYSSQIFFNSSIYLLFNKNGKDKLKEISSQLPLECRERLLEQLSELAIFEGKFFNFLNDTPNEEITKNLTEMSEHSITFGKKFAAGQHIVNTRSLFTEKFAFFLFKILNKTSFKKKNSTEDEENTLRLKCVPLFDKKLNCYKVIAEHSIGAGQQLFFCYSAHSNDQL</sequence>
<name>A0A8S9ZLG4_9BILA</name>
<evidence type="ECO:0000313" key="1">
    <source>
        <dbReference type="EMBL" id="KAF7633964.1"/>
    </source>
</evidence>
<evidence type="ECO:0000313" key="2">
    <source>
        <dbReference type="Proteomes" id="UP000605970"/>
    </source>
</evidence>
<reference evidence="1" key="1">
    <citation type="journal article" date="2020" name="Ecol. Evol.">
        <title>Genome structure and content of the rice root-knot nematode (Meloidogyne graminicola).</title>
        <authorList>
            <person name="Phan N.T."/>
            <person name="Danchin E.G.J."/>
            <person name="Klopp C."/>
            <person name="Perfus-Barbeoch L."/>
            <person name="Kozlowski D.K."/>
            <person name="Koutsovoulos G.D."/>
            <person name="Lopez-Roques C."/>
            <person name="Bouchez O."/>
            <person name="Zahm M."/>
            <person name="Besnard G."/>
            <person name="Bellafiore S."/>
        </authorList>
    </citation>
    <scope>NUCLEOTIDE SEQUENCE</scope>
    <source>
        <strain evidence="1">VN-18</strain>
    </source>
</reference>
<dbReference type="Proteomes" id="UP000605970">
    <property type="component" value="Unassembled WGS sequence"/>
</dbReference>
<dbReference type="EMBL" id="JABEBT010000066">
    <property type="protein sequence ID" value="KAF7633964.1"/>
    <property type="molecule type" value="Genomic_DNA"/>
</dbReference>
<protein>
    <submittedName>
        <fullName evidence="1">SET domain-containing protein</fullName>
    </submittedName>
</protein>